<dbReference type="Proteomes" id="UP000808337">
    <property type="component" value="Unassembled WGS sequence"/>
</dbReference>
<dbReference type="CDD" id="cd02966">
    <property type="entry name" value="TlpA_like_family"/>
    <property type="match status" value="1"/>
</dbReference>
<organism evidence="2 3">
    <name type="scientific">Candidatus Opimibacter skivensis</name>
    <dbReference type="NCBI Taxonomy" id="2982028"/>
    <lineage>
        <taxon>Bacteria</taxon>
        <taxon>Pseudomonadati</taxon>
        <taxon>Bacteroidota</taxon>
        <taxon>Saprospiria</taxon>
        <taxon>Saprospirales</taxon>
        <taxon>Saprospiraceae</taxon>
        <taxon>Candidatus Opimibacter</taxon>
    </lineage>
</organism>
<sequence>MKSILYVLLLASFAFGFTLPDGEKKVPNVTITNLQGKPINIQEYVVKGKITILSFWATWCSPCKRELDAVSELYPTWQSDYNTQLIAISIDNARAVSQVKPLIEEKGWEFEVLVDSKQELQQALNFQAIPQTFVVDTEGNIVYQHEGYTPGDEYELEKFVKKLAGK</sequence>
<dbReference type="InterPro" id="IPR050553">
    <property type="entry name" value="Thioredoxin_ResA/DsbE_sf"/>
</dbReference>
<evidence type="ECO:0000313" key="2">
    <source>
        <dbReference type="EMBL" id="MBK9984912.1"/>
    </source>
</evidence>
<dbReference type="EMBL" id="JADKGY010000032">
    <property type="protein sequence ID" value="MBK9984912.1"/>
    <property type="molecule type" value="Genomic_DNA"/>
</dbReference>
<proteinExistence type="predicted"/>
<dbReference type="GO" id="GO:0016491">
    <property type="term" value="F:oxidoreductase activity"/>
    <property type="evidence" value="ECO:0007669"/>
    <property type="project" value="InterPro"/>
</dbReference>
<dbReference type="PANTHER" id="PTHR42852">
    <property type="entry name" value="THIOL:DISULFIDE INTERCHANGE PROTEIN DSBE"/>
    <property type="match status" value="1"/>
</dbReference>
<evidence type="ECO:0000259" key="1">
    <source>
        <dbReference type="PROSITE" id="PS51352"/>
    </source>
</evidence>
<feature type="domain" description="Thioredoxin" evidence="1">
    <location>
        <begin position="20"/>
        <end position="165"/>
    </location>
</feature>
<dbReference type="PANTHER" id="PTHR42852:SF13">
    <property type="entry name" value="PROTEIN DIPZ"/>
    <property type="match status" value="1"/>
</dbReference>
<dbReference type="AlphaFoldDB" id="A0A9D7XVQ1"/>
<dbReference type="InterPro" id="IPR000866">
    <property type="entry name" value="AhpC/TSA"/>
</dbReference>
<protein>
    <submittedName>
        <fullName evidence="2">TlpA family protein disulfide reductase</fullName>
    </submittedName>
</protein>
<evidence type="ECO:0000313" key="3">
    <source>
        <dbReference type="Proteomes" id="UP000808337"/>
    </source>
</evidence>
<comment type="caution">
    <text evidence="2">The sequence shown here is derived from an EMBL/GenBank/DDBJ whole genome shotgun (WGS) entry which is preliminary data.</text>
</comment>
<dbReference type="GO" id="GO:0016209">
    <property type="term" value="F:antioxidant activity"/>
    <property type="evidence" value="ECO:0007669"/>
    <property type="project" value="InterPro"/>
</dbReference>
<reference evidence="2 3" key="1">
    <citation type="submission" date="2020-10" db="EMBL/GenBank/DDBJ databases">
        <title>Connecting structure to function with the recovery of over 1000 high-quality activated sludge metagenome-assembled genomes encoding full-length rRNA genes using long-read sequencing.</title>
        <authorList>
            <person name="Singleton C.M."/>
            <person name="Petriglieri F."/>
            <person name="Kristensen J.M."/>
            <person name="Kirkegaard R.H."/>
            <person name="Michaelsen T.Y."/>
            <person name="Andersen M.H."/>
            <person name="Karst S.M."/>
            <person name="Dueholm M.S."/>
            <person name="Nielsen P.H."/>
            <person name="Albertsen M."/>
        </authorList>
    </citation>
    <scope>NUCLEOTIDE SEQUENCE [LARGE SCALE GENOMIC DNA]</scope>
    <source>
        <strain evidence="2">Ribe_18-Q3-R11-54_MAXAC.273</strain>
    </source>
</reference>
<dbReference type="InterPro" id="IPR036249">
    <property type="entry name" value="Thioredoxin-like_sf"/>
</dbReference>
<accession>A0A9D7XVQ1</accession>
<name>A0A9D7XVQ1_9BACT</name>
<dbReference type="Pfam" id="PF00578">
    <property type="entry name" value="AhpC-TSA"/>
    <property type="match status" value="1"/>
</dbReference>
<dbReference type="PROSITE" id="PS51352">
    <property type="entry name" value="THIOREDOXIN_2"/>
    <property type="match status" value="1"/>
</dbReference>
<dbReference type="InterPro" id="IPR013766">
    <property type="entry name" value="Thioredoxin_domain"/>
</dbReference>
<dbReference type="Gene3D" id="3.40.30.10">
    <property type="entry name" value="Glutaredoxin"/>
    <property type="match status" value="1"/>
</dbReference>
<gene>
    <name evidence="2" type="ORF">IPP15_21540</name>
</gene>
<dbReference type="SUPFAM" id="SSF52833">
    <property type="entry name" value="Thioredoxin-like"/>
    <property type="match status" value="1"/>
</dbReference>